<name>A0A562KFG3_9FLAO</name>
<dbReference type="EMBL" id="VLKM01000006">
    <property type="protein sequence ID" value="TWH94102.1"/>
    <property type="molecule type" value="Genomic_DNA"/>
</dbReference>
<accession>A0A562KFG3</accession>
<organism evidence="1 2">
    <name type="scientific">Flavobacterium cheniae</name>
    <dbReference type="NCBI Taxonomy" id="295428"/>
    <lineage>
        <taxon>Bacteria</taxon>
        <taxon>Pseudomonadati</taxon>
        <taxon>Bacteroidota</taxon>
        <taxon>Flavobacteriia</taxon>
        <taxon>Flavobacteriales</taxon>
        <taxon>Flavobacteriaceae</taxon>
        <taxon>Flavobacterium</taxon>
    </lineage>
</organism>
<reference evidence="1 2" key="1">
    <citation type="journal article" date="2015" name="Stand. Genomic Sci.">
        <title>Genomic Encyclopedia of Bacterial and Archaeal Type Strains, Phase III: the genomes of soil and plant-associated and newly described type strains.</title>
        <authorList>
            <person name="Whitman W.B."/>
            <person name="Woyke T."/>
            <person name="Klenk H.P."/>
            <person name="Zhou Y."/>
            <person name="Lilburn T.G."/>
            <person name="Beck B.J."/>
            <person name="De Vos P."/>
            <person name="Vandamme P."/>
            <person name="Eisen J.A."/>
            <person name="Garrity G."/>
            <person name="Hugenholtz P."/>
            <person name="Kyrpides N.C."/>
        </authorList>
    </citation>
    <scope>NUCLEOTIDE SEQUENCE [LARGE SCALE GENOMIC DNA]</scope>
    <source>
        <strain evidence="1 2">CGMCC 1.6844</strain>
    </source>
</reference>
<protein>
    <submittedName>
        <fullName evidence="1">Uncharacterized protein</fullName>
    </submittedName>
</protein>
<comment type="caution">
    <text evidence="1">The sequence shown here is derived from an EMBL/GenBank/DDBJ whole genome shotgun (WGS) entry which is preliminary data.</text>
</comment>
<dbReference type="Proteomes" id="UP000315312">
    <property type="component" value="Unassembled WGS sequence"/>
</dbReference>
<evidence type="ECO:0000313" key="2">
    <source>
        <dbReference type="Proteomes" id="UP000315312"/>
    </source>
</evidence>
<keyword evidence="2" id="KW-1185">Reference proteome</keyword>
<gene>
    <name evidence="1" type="ORF">IP97_01656</name>
</gene>
<evidence type="ECO:0000313" key="1">
    <source>
        <dbReference type="EMBL" id="TWH94102.1"/>
    </source>
</evidence>
<dbReference type="AlphaFoldDB" id="A0A562KFG3"/>
<sequence>MLKIEIENKQKNKESTHFNSKNSDFIKITFFINFYEIKTFIRFN</sequence>
<proteinExistence type="predicted"/>